<dbReference type="Gene3D" id="3.10.129.10">
    <property type="entry name" value="Hotdog Thioesterase"/>
    <property type="match status" value="1"/>
</dbReference>
<evidence type="ECO:0000313" key="2">
    <source>
        <dbReference type="EMBL" id="GER70109.1"/>
    </source>
</evidence>
<keyword evidence="3" id="KW-1185">Reference proteome</keyword>
<name>A0A5J4JF94_9BACI</name>
<dbReference type="CDD" id="cd03443">
    <property type="entry name" value="PaaI_thioesterase"/>
    <property type="match status" value="1"/>
</dbReference>
<proteinExistence type="predicted"/>
<dbReference type="InterPro" id="IPR029069">
    <property type="entry name" value="HotDog_dom_sf"/>
</dbReference>
<evidence type="ECO:0000313" key="3">
    <source>
        <dbReference type="Proteomes" id="UP000391919"/>
    </source>
</evidence>
<dbReference type="SUPFAM" id="SSF54637">
    <property type="entry name" value="Thioesterase/thiol ester dehydrase-isomerase"/>
    <property type="match status" value="1"/>
</dbReference>
<reference evidence="2 3" key="1">
    <citation type="submission" date="2019-09" db="EMBL/GenBank/DDBJ databases">
        <title>Draft genome sequence of Bacillus sp. JC-7.</title>
        <authorList>
            <person name="Tanaka N."/>
            <person name="Shiwa Y."/>
            <person name="Fujita N."/>
            <person name="Tanasupawat S."/>
        </authorList>
    </citation>
    <scope>NUCLEOTIDE SEQUENCE [LARGE SCALE GENOMIC DNA]</scope>
    <source>
        <strain evidence="2 3">JC-7</strain>
    </source>
</reference>
<dbReference type="Proteomes" id="UP000391919">
    <property type="component" value="Unassembled WGS sequence"/>
</dbReference>
<feature type="domain" description="Thioesterase" evidence="1">
    <location>
        <begin position="38"/>
        <end position="120"/>
    </location>
</feature>
<dbReference type="InterPro" id="IPR006683">
    <property type="entry name" value="Thioestr_dom"/>
</dbReference>
<comment type="caution">
    <text evidence="2">The sequence shown here is derived from an EMBL/GenBank/DDBJ whole genome shotgun (WGS) entry which is preliminary data.</text>
</comment>
<protein>
    <recommendedName>
        <fullName evidence="1">Thioesterase domain-containing protein</fullName>
    </recommendedName>
</protein>
<dbReference type="Pfam" id="PF03061">
    <property type="entry name" value="4HBT"/>
    <property type="match status" value="1"/>
</dbReference>
<sequence>MRAVERKGPPFPHGLAGDKTITIYTLQPEHTGGIPDFAYGGLLASLIDCHSAGSASLYLQRKNGNELGDGTEPPRFVTSTLKVDYKKPAPLGVPLKAIGTVTEIHPKKYQVNTEVVANDKLVVTGEVTVVLLPKISGRNSGADEMFGHRP</sequence>
<dbReference type="AlphaFoldDB" id="A0A5J4JF94"/>
<evidence type="ECO:0000259" key="1">
    <source>
        <dbReference type="Pfam" id="PF03061"/>
    </source>
</evidence>
<accession>A0A5J4JF94</accession>
<dbReference type="EMBL" id="BKZQ01000015">
    <property type="protein sequence ID" value="GER70109.1"/>
    <property type="molecule type" value="Genomic_DNA"/>
</dbReference>
<organism evidence="2 3">
    <name type="scientific">Weizmannia acidilactici</name>
    <dbReference type="NCBI Taxonomy" id="2607726"/>
    <lineage>
        <taxon>Bacteria</taxon>
        <taxon>Bacillati</taxon>
        <taxon>Bacillota</taxon>
        <taxon>Bacilli</taxon>
        <taxon>Bacillales</taxon>
        <taxon>Bacillaceae</taxon>
        <taxon>Heyndrickxia</taxon>
    </lineage>
</organism>
<gene>
    <name evidence="2" type="ORF">BpJC7_14120</name>
</gene>